<sequence length="172" mass="17654">MNHENRPSRLIRAERPSLVGLLSGRAPLSLIDGSLLLLRLGLGVIFFAHGWDSIQNLGVAGVVELQRESGIPLPGLAGPFTVYVELIGGPLLVFGALTRLAAAALAGLMVGAFAFIHAPNGIFVEDGGFELVLILAAACAVLVVQGAGRFGVDGPVAAQWTGGGRVRAGEPA</sequence>
<keyword evidence="4 7" id="KW-0812">Transmembrane</keyword>
<keyword evidence="5 7" id="KW-1133">Transmembrane helix</keyword>
<accession>A0A849CHH9</accession>
<dbReference type="InterPro" id="IPR051907">
    <property type="entry name" value="DoxX-like_oxidoreductase"/>
</dbReference>
<keyword evidence="6 7" id="KW-0472">Membrane</keyword>
<protein>
    <submittedName>
        <fullName evidence="8">DoxX family protein</fullName>
    </submittedName>
</protein>
<evidence type="ECO:0000256" key="5">
    <source>
        <dbReference type="ARBA" id="ARBA00022989"/>
    </source>
</evidence>
<comment type="similarity">
    <text evidence="2">Belongs to the DoxX family.</text>
</comment>
<keyword evidence="3" id="KW-1003">Cell membrane</keyword>
<dbReference type="PANTHER" id="PTHR33452">
    <property type="entry name" value="OXIDOREDUCTASE CATD-RELATED"/>
    <property type="match status" value="1"/>
</dbReference>
<proteinExistence type="inferred from homology"/>
<evidence type="ECO:0000313" key="9">
    <source>
        <dbReference type="Proteomes" id="UP000586827"/>
    </source>
</evidence>
<dbReference type="AlphaFoldDB" id="A0A849CHH9"/>
<dbReference type="Proteomes" id="UP000586827">
    <property type="component" value="Unassembled WGS sequence"/>
</dbReference>
<organism evidence="8 9">
    <name type="scientific">Nocardia uniformis</name>
    <dbReference type="NCBI Taxonomy" id="53432"/>
    <lineage>
        <taxon>Bacteria</taxon>
        <taxon>Bacillati</taxon>
        <taxon>Actinomycetota</taxon>
        <taxon>Actinomycetes</taxon>
        <taxon>Mycobacteriales</taxon>
        <taxon>Nocardiaceae</taxon>
        <taxon>Nocardia</taxon>
    </lineage>
</organism>
<keyword evidence="9" id="KW-1185">Reference proteome</keyword>
<dbReference type="RefSeq" id="WP_084521641.1">
    <property type="nucleotide sequence ID" value="NZ_JABELX010000009.1"/>
</dbReference>
<feature type="transmembrane region" description="Helical" evidence="7">
    <location>
        <begin position="71"/>
        <end position="93"/>
    </location>
</feature>
<comment type="caution">
    <text evidence="8">The sequence shown here is derived from an EMBL/GenBank/DDBJ whole genome shotgun (WGS) entry which is preliminary data.</text>
</comment>
<reference evidence="8 9" key="1">
    <citation type="submission" date="2020-05" db="EMBL/GenBank/DDBJ databases">
        <title>MicrobeNet Type strains.</title>
        <authorList>
            <person name="Nicholson A.C."/>
        </authorList>
    </citation>
    <scope>NUCLEOTIDE SEQUENCE [LARGE SCALE GENOMIC DNA]</scope>
    <source>
        <strain evidence="8 9">JCM 3224</strain>
    </source>
</reference>
<dbReference type="GO" id="GO:0005886">
    <property type="term" value="C:plasma membrane"/>
    <property type="evidence" value="ECO:0007669"/>
    <property type="project" value="UniProtKB-SubCell"/>
</dbReference>
<feature type="transmembrane region" description="Helical" evidence="7">
    <location>
        <begin position="131"/>
        <end position="152"/>
    </location>
</feature>
<evidence type="ECO:0000256" key="3">
    <source>
        <dbReference type="ARBA" id="ARBA00022475"/>
    </source>
</evidence>
<evidence type="ECO:0000313" key="8">
    <source>
        <dbReference type="EMBL" id="NNH73111.1"/>
    </source>
</evidence>
<dbReference type="EMBL" id="JABELX010000009">
    <property type="protein sequence ID" value="NNH73111.1"/>
    <property type="molecule type" value="Genomic_DNA"/>
</dbReference>
<evidence type="ECO:0000256" key="4">
    <source>
        <dbReference type="ARBA" id="ARBA00022692"/>
    </source>
</evidence>
<name>A0A849CHH9_9NOCA</name>
<dbReference type="PANTHER" id="PTHR33452:SF1">
    <property type="entry name" value="INNER MEMBRANE PROTEIN YPHA-RELATED"/>
    <property type="match status" value="1"/>
</dbReference>
<evidence type="ECO:0000256" key="1">
    <source>
        <dbReference type="ARBA" id="ARBA00004651"/>
    </source>
</evidence>
<dbReference type="Pfam" id="PF07681">
    <property type="entry name" value="DoxX"/>
    <property type="match status" value="1"/>
</dbReference>
<dbReference type="InterPro" id="IPR032808">
    <property type="entry name" value="DoxX"/>
</dbReference>
<evidence type="ECO:0000256" key="2">
    <source>
        <dbReference type="ARBA" id="ARBA00006679"/>
    </source>
</evidence>
<evidence type="ECO:0000256" key="6">
    <source>
        <dbReference type="ARBA" id="ARBA00023136"/>
    </source>
</evidence>
<comment type="subcellular location">
    <subcellularLocation>
        <location evidence="1">Cell membrane</location>
        <topology evidence="1">Multi-pass membrane protein</topology>
    </subcellularLocation>
</comment>
<evidence type="ECO:0000256" key="7">
    <source>
        <dbReference type="SAM" id="Phobius"/>
    </source>
</evidence>
<feature type="transmembrane region" description="Helical" evidence="7">
    <location>
        <begin position="100"/>
        <end position="119"/>
    </location>
</feature>
<gene>
    <name evidence="8" type="ORF">HLB23_25160</name>
</gene>